<dbReference type="SMART" id="SM00066">
    <property type="entry name" value="GAL4"/>
    <property type="match status" value="1"/>
</dbReference>
<keyword evidence="3" id="KW-0539">Nucleus</keyword>
<feature type="domain" description="Zn(2)-C6 fungal-type" evidence="5">
    <location>
        <begin position="17"/>
        <end position="45"/>
    </location>
</feature>
<dbReference type="GO" id="GO:0000981">
    <property type="term" value="F:DNA-binding transcription factor activity, RNA polymerase II-specific"/>
    <property type="evidence" value="ECO:0007669"/>
    <property type="project" value="InterPro"/>
</dbReference>
<evidence type="ECO:0000259" key="5">
    <source>
        <dbReference type="PROSITE" id="PS50048"/>
    </source>
</evidence>
<feature type="region of interest" description="Disordered" evidence="4">
    <location>
        <begin position="138"/>
        <end position="158"/>
    </location>
</feature>
<dbReference type="InterPro" id="IPR007219">
    <property type="entry name" value="XnlR_reg_dom"/>
</dbReference>
<feature type="region of interest" description="Disordered" evidence="4">
    <location>
        <begin position="92"/>
        <end position="118"/>
    </location>
</feature>
<keyword evidence="7" id="KW-1185">Reference proteome</keyword>
<dbReference type="Pfam" id="PF04082">
    <property type="entry name" value="Fungal_trans"/>
    <property type="match status" value="1"/>
</dbReference>
<evidence type="ECO:0000256" key="2">
    <source>
        <dbReference type="ARBA" id="ARBA00022723"/>
    </source>
</evidence>
<dbReference type="InterPro" id="IPR050613">
    <property type="entry name" value="Sec_Metabolite_Reg"/>
</dbReference>
<comment type="subcellular location">
    <subcellularLocation>
        <location evidence="1">Nucleus</location>
    </subcellularLocation>
</comment>
<protein>
    <submittedName>
        <fullName evidence="6">C6 transcription factor</fullName>
    </submittedName>
</protein>
<dbReference type="CDD" id="cd12148">
    <property type="entry name" value="fungal_TF_MHR"/>
    <property type="match status" value="1"/>
</dbReference>
<dbReference type="PANTHER" id="PTHR31001:SF45">
    <property type="entry name" value="ZN(II)2CYS6 TRANSCRIPTION FACTOR (EUROFUNG)"/>
    <property type="match status" value="1"/>
</dbReference>
<sequence length="713" mass="80964">MSLPAQPSIQKPQRLLACVRCQQRKVKCDRQFPCHICLKAQVQCVPAAPAPRQTRRRFPERILLDRLRHYEGLLRDLNVDFEPLLSNGSGLKKKTFSSTESNGSPSSPGDGALPTTPQGSNAVVETLSLWESLHRISIEDKEEDTSDDGAVDTDDDLNENGFHSRKAVKKTWDRYYNAQDSDVLFGSPQVDIDLSPLHPLQGHIFKLWQTYLVNVDPLLKVTHTPTLQPRIIDAATDIVNVTPALEALMFSIYTMALLSLDDEECLALLGSQKQDLLDRYAFGCQQALFKCGYLRSNDRDCLVALHLLLVSRKSKTDPRSLSSILGVASRIAQRLGLSGETTNSKSSALEAELRRRLWWSHVIFDNRICEIDDYKSTSLTPMWNCKIPVNLNDADLRAEIKEANLQGHMEPTEAIFVVVRCELHEFLRRSNFHLDFTNPYLKTSEKVSEPAAIHELERMLEQKYLKNCNPDVPLHYMTIWATRGFLAKLRMLDYFSTSARTQVSPSETEHDLAVGYALSMVECDTKLYSSPLTKGYRWLIESSFPFAGYVHLIQELRQRPLVEYAKTTWKVLNDNFIAHNVLEEKDPTHPFFTLVGRGILPAWNERQAALARIAEPPEEKPRLVASCQRRFEGEKPTIQNEVTTNEHAASTDFSFDDLALWTLPIDDESEGITFGQVNSQVLTGNWPTSFSEMDDRTVPNLFLHDHTDWNMMG</sequence>
<feature type="compositionally biased region" description="Low complexity" evidence="4">
    <location>
        <begin position="97"/>
        <end position="109"/>
    </location>
</feature>
<dbReference type="GO" id="GO:0005634">
    <property type="term" value="C:nucleus"/>
    <property type="evidence" value="ECO:0007669"/>
    <property type="project" value="UniProtKB-SubCell"/>
</dbReference>
<evidence type="ECO:0000256" key="4">
    <source>
        <dbReference type="SAM" id="MobiDB-lite"/>
    </source>
</evidence>
<keyword evidence="2" id="KW-0479">Metal-binding</keyword>
<accession>A0AAQ3MBT4</accession>
<dbReference type="GO" id="GO:0003677">
    <property type="term" value="F:DNA binding"/>
    <property type="evidence" value="ECO:0007669"/>
    <property type="project" value="InterPro"/>
</dbReference>
<evidence type="ECO:0000256" key="3">
    <source>
        <dbReference type="ARBA" id="ARBA00023242"/>
    </source>
</evidence>
<dbReference type="SUPFAM" id="SSF57701">
    <property type="entry name" value="Zn2/Cys6 DNA-binding domain"/>
    <property type="match status" value="1"/>
</dbReference>
<evidence type="ECO:0000256" key="1">
    <source>
        <dbReference type="ARBA" id="ARBA00004123"/>
    </source>
</evidence>
<dbReference type="Gene3D" id="4.10.240.10">
    <property type="entry name" value="Zn(2)-C6 fungal-type DNA-binding domain"/>
    <property type="match status" value="1"/>
</dbReference>
<proteinExistence type="predicted"/>
<feature type="compositionally biased region" description="Acidic residues" evidence="4">
    <location>
        <begin position="140"/>
        <end position="158"/>
    </location>
</feature>
<dbReference type="AlphaFoldDB" id="A0AAQ3MBT4"/>
<gene>
    <name evidence="6" type="ORF">R9X50_00697300</name>
</gene>
<dbReference type="GO" id="GO:0008270">
    <property type="term" value="F:zinc ion binding"/>
    <property type="evidence" value="ECO:0007669"/>
    <property type="project" value="InterPro"/>
</dbReference>
<dbReference type="PANTHER" id="PTHR31001">
    <property type="entry name" value="UNCHARACTERIZED TRANSCRIPTIONAL REGULATORY PROTEIN"/>
    <property type="match status" value="1"/>
</dbReference>
<dbReference type="EMBL" id="CP138591">
    <property type="protein sequence ID" value="WPH04088.1"/>
    <property type="molecule type" value="Genomic_DNA"/>
</dbReference>
<dbReference type="PROSITE" id="PS50048">
    <property type="entry name" value="ZN2_CY6_FUNGAL_2"/>
    <property type="match status" value="1"/>
</dbReference>
<dbReference type="Proteomes" id="UP001303373">
    <property type="component" value="Chromosome 12"/>
</dbReference>
<evidence type="ECO:0000313" key="6">
    <source>
        <dbReference type="EMBL" id="WPH04088.1"/>
    </source>
</evidence>
<name>A0AAQ3MBT4_9PEZI</name>
<reference evidence="6 7" key="1">
    <citation type="submission" date="2023-11" db="EMBL/GenBank/DDBJ databases">
        <title>An acidophilic fungus is an integral part of prey digestion in a carnivorous sundew plant.</title>
        <authorList>
            <person name="Tsai I.J."/>
        </authorList>
    </citation>
    <scope>NUCLEOTIDE SEQUENCE [LARGE SCALE GENOMIC DNA]</scope>
    <source>
        <strain evidence="6">169a</strain>
    </source>
</reference>
<dbReference type="InterPro" id="IPR036864">
    <property type="entry name" value="Zn2-C6_fun-type_DNA-bd_sf"/>
</dbReference>
<dbReference type="InterPro" id="IPR001138">
    <property type="entry name" value="Zn2Cys6_DnaBD"/>
</dbReference>
<organism evidence="6 7">
    <name type="scientific">Acrodontium crateriforme</name>
    <dbReference type="NCBI Taxonomy" id="150365"/>
    <lineage>
        <taxon>Eukaryota</taxon>
        <taxon>Fungi</taxon>
        <taxon>Dikarya</taxon>
        <taxon>Ascomycota</taxon>
        <taxon>Pezizomycotina</taxon>
        <taxon>Dothideomycetes</taxon>
        <taxon>Dothideomycetidae</taxon>
        <taxon>Mycosphaerellales</taxon>
        <taxon>Teratosphaeriaceae</taxon>
        <taxon>Acrodontium</taxon>
    </lineage>
</organism>
<dbReference type="GO" id="GO:0006351">
    <property type="term" value="P:DNA-templated transcription"/>
    <property type="evidence" value="ECO:0007669"/>
    <property type="project" value="InterPro"/>
</dbReference>
<dbReference type="Pfam" id="PF00172">
    <property type="entry name" value="Zn_clus"/>
    <property type="match status" value="1"/>
</dbReference>
<dbReference type="CDD" id="cd00067">
    <property type="entry name" value="GAL4"/>
    <property type="match status" value="1"/>
</dbReference>
<evidence type="ECO:0000313" key="7">
    <source>
        <dbReference type="Proteomes" id="UP001303373"/>
    </source>
</evidence>